<dbReference type="RefSeq" id="WP_093886940.1">
    <property type="nucleotide sequence ID" value="NZ_FOQY01000006.1"/>
</dbReference>
<protein>
    <submittedName>
        <fullName evidence="2">Natural product biosynthesis luciferase-like monooxygenase domain-containing protein</fullName>
    </submittedName>
</protein>
<keyword evidence="2" id="KW-0503">Monooxygenase</keyword>
<keyword evidence="2" id="KW-0560">Oxidoreductase</keyword>
<dbReference type="NCBIfam" id="TIGR04020">
    <property type="entry name" value="seco_metab_LLM"/>
    <property type="match status" value="1"/>
</dbReference>
<keyword evidence="3" id="KW-1185">Reference proteome</keyword>
<dbReference type="GeneID" id="96298025"/>
<sequence length="397" mass="42746">MDDLDRRLAALSPERRALLERRLTGASGGAAVAPRPAPEVPAGESENNPGFSLFFFSAETGDVAASKYDLLLKCAGFADRAGFEAVWVPERHFDAFGGPYSSPGLLLAALAATTTRVKLRAGSVVLPLHDPLLVAEQWGVLDNLSGGRVGLSLASGWHTQDFALAPQAYERRREILLERLQELRGLWAGKPVSRLDGAGQPVELLSHPRPATARLPIWLTSSGNVSTWKAAAAADTHVLSALLEQSVEELADKIAVYRKARAEAGLDPAAGRVTVMLHTYVGATLEQARQEARGPLVRYLLAHMSLFEKLLARTGAIDLAKVTEADRRTLAEMAFERYFVSNGLFGDVATASAMVRRLREAGVNEIACLVDFGIPAPTVLDGLTNLHELARSVWQSA</sequence>
<organism evidence="2 3">
    <name type="scientific">Streptosporangium canum</name>
    <dbReference type="NCBI Taxonomy" id="324952"/>
    <lineage>
        <taxon>Bacteria</taxon>
        <taxon>Bacillati</taxon>
        <taxon>Actinomycetota</taxon>
        <taxon>Actinomycetes</taxon>
        <taxon>Streptosporangiales</taxon>
        <taxon>Streptosporangiaceae</taxon>
        <taxon>Streptosporangium</taxon>
    </lineage>
</organism>
<proteinExistence type="predicted"/>
<dbReference type="Pfam" id="PF00296">
    <property type="entry name" value="Bac_luciferase"/>
    <property type="match status" value="1"/>
</dbReference>
<dbReference type="GO" id="GO:0005829">
    <property type="term" value="C:cytosol"/>
    <property type="evidence" value="ECO:0007669"/>
    <property type="project" value="TreeGrafter"/>
</dbReference>
<evidence type="ECO:0000259" key="1">
    <source>
        <dbReference type="Pfam" id="PF00296"/>
    </source>
</evidence>
<evidence type="ECO:0000313" key="2">
    <source>
        <dbReference type="EMBL" id="SFJ02855.1"/>
    </source>
</evidence>
<dbReference type="InterPro" id="IPR011251">
    <property type="entry name" value="Luciferase-like_dom"/>
</dbReference>
<dbReference type="PANTHER" id="PTHR30137">
    <property type="entry name" value="LUCIFERASE-LIKE MONOOXYGENASE"/>
    <property type="match status" value="1"/>
</dbReference>
<evidence type="ECO:0000313" key="3">
    <source>
        <dbReference type="Proteomes" id="UP000199111"/>
    </source>
</evidence>
<dbReference type="Proteomes" id="UP000199111">
    <property type="component" value="Unassembled WGS sequence"/>
</dbReference>
<feature type="domain" description="Luciferase-like" evidence="1">
    <location>
        <begin position="53"/>
        <end position="364"/>
    </location>
</feature>
<dbReference type="GO" id="GO:0016705">
    <property type="term" value="F:oxidoreductase activity, acting on paired donors, with incorporation or reduction of molecular oxygen"/>
    <property type="evidence" value="ECO:0007669"/>
    <property type="project" value="InterPro"/>
</dbReference>
<name>A0A1I3N1H2_9ACTN</name>
<dbReference type="InterPro" id="IPR036661">
    <property type="entry name" value="Luciferase-like_sf"/>
</dbReference>
<dbReference type="GO" id="GO:0004497">
    <property type="term" value="F:monooxygenase activity"/>
    <property type="evidence" value="ECO:0007669"/>
    <property type="project" value="UniProtKB-KW"/>
</dbReference>
<dbReference type="AlphaFoldDB" id="A0A1I3N1H2"/>
<accession>A0A1I3N1H2</accession>
<dbReference type="PANTHER" id="PTHR30137:SF6">
    <property type="entry name" value="LUCIFERASE-LIKE MONOOXYGENASE"/>
    <property type="match status" value="1"/>
</dbReference>
<dbReference type="SUPFAM" id="SSF51679">
    <property type="entry name" value="Bacterial luciferase-like"/>
    <property type="match status" value="1"/>
</dbReference>
<dbReference type="Gene3D" id="3.20.20.30">
    <property type="entry name" value="Luciferase-like domain"/>
    <property type="match status" value="1"/>
</dbReference>
<dbReference type="InterPro" id="IPR050766">
    <property type="entry name" value="Bact_Lucif_Oxidored"/>
</dbReference>
<dbReference type="InterPro" id="IPR024011">
    <property type="entry name" value="Biosynth_lucif-like_mOase_dom"/>
</dbReference>
<gene>
    <name evidence="2" type="ORF">SAMN05216275_10675</name>
</gene>
<dbReference type="EMBL" id="FOQY01000006">
    <property type="protein sequence ID" value="SFJ02855.1"/>
    <property type="molecule type" value="Genomic_DNA"/>
</dbReference>
<reference evidence="3" key="1">
    <citation type="submission" date="2016-10" db="EMBL/GenBank/DDBJ databases">
        <authorList>
            <person name="Varghese N."/>
            <person name="Submissions S."/>
        </authorList>
    </citation>
    <scope>NUCLEOTIDE SEQUENCE [LARGE SCALE GENOMIC DNA]</scope>
    <source>
        <strain evidence="3">CGMCC 4.2126</strain>
    </source>
</reference>